<dbReference type="InterPro" id="IPR036514">
    <property type="entry name" value="SGNH_hydro_sf"/>
</dbReference>
<dbReference type="CDD" id="cd04502">
    <property type="entry name" value="SGNH_hydrolase_like_7"/>
    <property type="match status" value="1"/>
</dbReference>
<gene>
    <name evidence="2" type="ORF">C5O19_22480</name>
</gene>
<dbReference type="SUPFAM" id="SSF52266">
    <property type="entry name" value="SGNH hydrolase"/>
    <property type="match status" value="1"/>
</dbReference>
<dbReference type="Proteomes" id="UP000239590">
    <property type="component" value="Unassembled WGS sequence"/>
</dbReference>
<dbReference type="Gene3D" id="3.40.50.1110">
    <property type="entry name" value="SGNH hydrolase"/>
    <property type="match status" value="1"/>
</dbReference>
<dbReference type="GO" id="GO:0004622">
    <property type="term" value="F:phosphatidylcholine lysophospholipase activity"/>
    <property type="evidence" value="ECO:0007669"/>
    <property type="project" value="TreeGrafter"/>
</dbReference>
<evidence type="ECO:0000313" key="3">
    <source>
        <dbReference type="Proteomes" id="UP000239590"/>
    </source>
</evidence>
<comment type="caution">
    <text evidence="2">The sequence shown here is derived from an EMBL/GenBank/DDBJ whole genome shotgun (WGS) entry which is preliminary data.</text>
</comment>
<dbReference type="AlphaFoldDB" id="A0A2S7IG80"/>
<accession>A0A2S7IG80</accession>
<feature type="domain" description="SGNH hydrolase-type esterase" evidence="1">
    <location>
        <begin position="34"/>
        <end position="183"/>
    </location>
</feature>
<keyword evidence="3" id="KW-1185">Reference proteome</keyword>
<organism evidence="2 3">
    <name type="scientific">Siphonobacter curvatus</name>
    <dbReference type="NCBI Taxonomy" id="2094562"/>
    <lineage>
        <taxon>Bacteria</taxon>
        <taxon>Pseudomonadati</taxon>
        <taxon>Bacteroidota</taxon>
        <taxon>Cytophagia</taxon>
        <taxon>Cytophagales</taxon>
        <taxon>Cytophagaceae</taxon>
        <taxon>Siphonobacter</taxon>
    </lineage>
</organism>
<dbReference type="EMBL" id="PTRA01000006">
    <property type="protein sequence ID" value="PQA54516.1"/>
    <property type="molecule type" value="Genomic_DNA"/>
</dbReference>
<dbReference type="OrthoDB" id="9790057at2"/>
<dbReference type="InterPro" id="IPR013830">
    <property type="entry name" value="SGNH_hydro"/>
</dbReference>
<protein>
    <submittedName>
        <fullName evidence="2">GDSL family lipase</fullName>
    </submittedName>
</protein>
<name>A0A2S7IG80_9BACT</name>
<dbReference type="PANTHER" id="PTHR30383">
    <property type="entry name" value="THIOESTERASE 1/PROTEASE 1/LYSOPHOSPHOLIPASE L1"/>
    <property type="match status" value="1"/>
</dbReference>
<evidence type="ECO:0000313" key="2">
    <source>
        <dbReference type="EMBL" id="PQA54516.1"/>
    </source>
</evidence>
<proteinExistence type="predicted"/>
<sequence length="195" mass="22403">MIWYEEEVKQLKQRINPAQLNRTVFYGSSSIRLWSTLAQDFPDTPVLNLGFGGSTLAACSWYFEEIVVPSKPRAIVFYAGDNDLGDQRHPEEVYLFFCTLVERMKKNLPDVPLVYVSIKPSLARWDLIEKIKHTNALIAEKIKLTPGFTYLDITHAMLGANHRPRPELFEADGLHLSPAGYQVWTKLLRPHVEKF</sequence>
<dbReference type="RefSeq" id="WP_104715640.1">
    <property type="nucleotide sequence ID" value="NZ_PTRA01000006.1"/>
</dbReference>
<dbReference type="PANTHER" id="PTHR30383:SF5">
    <property type="entry name" value="SGNH HYDROLASE-TYPE ESTERASE DOMAIN-CONTAINING PROTEIN"/>
    <property type="match status" value="1"/>
</dbReference>
<evidence type="ECO:0000259" key="1">
    <source>
        <dbReference type="Pfam" id="PF13472"/>
    </source>
</evidence>
<dbReference type="InterPro" id="IPR051532">
    <property type="entry name" value="Ester_Hydrolysis_Enzymes"/>
</dbReference>
<reference evidence="3" key="1">
    <citation type="submission" date="2018-02" db="EMBL/GenBank/DDBJ databases">
        <title>Genome sequencing of Solimonas sp. HR-BB.</title>
        <authorList>
            <person name="Lee Y."/>
            <person name="Jeon C.O."/>
        </authorList>
    </citation>
    <scope>NUCLEOTIDE SEQUENCE [LARGE SCALE GENOMIC DNA]</scope>
    <source>
        <strain evidence="3">HR-U</strain>
    </source>
</reference>
<dbReference type="Pfam" id="PF13472">
    <property type="entry name" value="Lipase_GDSL_2"/>
    <property type="match status" value="1"/>
</dbReference>